<dbReference type="InterPro" id="IPR036950">
    <property type="entry name" value="PBP_transglycosylase"/>
</dbReference>
<reference evidence="19" key="1">
    <citation type="submission" date="2021-02" db="EMBL/GenBank/DDBJ databases">
        <title>Genome sequence of Rhodospirillales sp. strain TMPK1 isolated from soil.</title>
        <authorList>
            <person name="Nakai R."/>
            <person name="Kusada H."/>
            <person name="Tamaki H."/>
        </authorList>
    </citation>
    <scope>NUCLEOTIDE SEQUENCE</scope>
    <source>
        <strain evidence="19">TMPK1</strain>
    </source>
</reference>
<evidence type="ECO:0000256" key="3">
    <source>
        <dbReference type="ARBA" id="ARBA00007739"/>
    </source>
</evidence>
<keyword evidence="9" id="KW-0133">Cell shape</keyword>
<dbReference type="GO" id="GO:0008658">
    <property type="term" value="F:penicillin binding"/>
    <property type="evidence" value="ECO:0007669"/>
    <property type="project" value="InterPro"/>
</dbReference>
<keyword evidence="16" id="KW-0812">Transmembrane</keyword>
<dbReference type="GO" id="GO:0008955">
    <property type="term" value="F:peptidoglycan glycosyltransferase activity"/>
    <property type="evidence" value="ECO:0007669"/>
    <property type="project" value="UniProtKB-EC"/>
</dbReference>
<dbReference type="PANTHER" id="PTHR32282">
    <property type="entry name" value="BINDING PROTEIN TRANSPEPTIDASE, PUTATIVE-RELATED"/>
    <property type="match status" value="1"/>
</dbReference>
<dbReference type="SUPFAM" id="SSF53955">
    <property type="entry name" value="Lysozyme-like"/>
    <property type="match status" value="1"/>
</dbReference>
<dbReference type="InterPro" id="IPR001264">
    <property type="entry name" value="Glyco_trans_51"/>
</dbReference>
<dbReference type="Pfam" id="PF00912">
    <property type="entry name" value="Transgly"/>
    <property type="match status" value="1"/>
</dbReference>
<keyword evidence="16" id="KW-0472">Membrane</keyword>
<protein>
    <submittedName>
        <fullName evidence="19">Penicillin-binding protein</fullName>
    </submittedName>
</protein>
<keyword evidence="7" id="KW-0808">Transferase</keyword>
<name>A0A8S8XEL8_9PROT</name>
<evidence type="ECO:0000256" key="14">
    <source>
        <dbReference type="ARBA" id="ARBA00049902"/>
    </source>
</evidence>
<evidence type="ECO:0000256" key="12">
    <source>
        <dbReference type="ARBA" id="ARBA00023316"/>
    </source>
</evidence>
<evidence type="ECO:0000313" key="20">
    <source>
        <dbReference type="Proteomes" id="UP000681075"/>
    </source>
</evidence>
<evidence type="ECO:0000256" key="5">
    <source>
        <dbReference type="ARBA" id="ARBA00022670"/>
    </source>
</evidence>
<evidence type="ECO:0000256" key="16">
    <source>
        <dbReference type="SAM" id="Phobius"/>
    </source>
</evidence>
<keyword evidence="5" id="KW-0645">Protease</keyword>
<dbReference type="GO" id="GO:0006508">
    <property type="term" value="P:proteolysis"/>
    <property type="evidence" value="ECO:0007669"/>
    <property type="project" value="UniProtKB-KW"/>
</dbReference>
<keyword evidence="8" id="KW-0378">Hydrolase</keyword>
<dbReference type="EMBL" id="BOPV01000001">
    <property type="protein sequence ID" value="GIL40359.1"/>
    <property type="molecule type" value="Genomic_DNA"/>
</dbReference>
<feature type="domain" description="Glycosyl transferase family 51" evidence="18">
    <location>
        <begin position="113"/>
        <end position="286"/>
    </location>
</feature>
<feature type="compositionally biased region" description="Gly residues" evidence="15">
    <location>
        <begin position="31"/>
        <end position="50"/>
    </location>
</feature>
<accession>A0A8S8XEL8</accession>
<dbReference type="GO" id="GO:0030288">
    <property type="term" value="C:outer membrane-bounded periplasmic space"/>
    <property type="evidence" value="ECO:0007669"/>
    <property type="project" value="TreeGrafter"/>
</dbReference>
<dbReference type="SUPFAM" id="SSF56601">
    <property type="entry name" value="beta-lactamase/transpeptidase-like"/>
    <property type="match status" value="1"/>
</dbReference>
<evidence type="ECO:0000259" key="18">
    <source>
        <dbReference type="Pfam" id="PF00912"/>
    </source>
</evidence>
<evidence type="ECO:0000256" key="8">
    <source>
        <dbReference type="ARBA" id="ARBA00022801"/>
    </source>
</evidence>
<keyword evidence="4" id="KW-0121">Carboxypeptidase</keyword>
<comment type="pathway">
    <text evidence="1">Cell wall biogenesis; peptidoglycan biosynthesis.</text>
</comment>
<dbReference type="GO" id="GO:0009252">
    <property type="term" value="P:peptidoglycan biosynthetic process"/>
    <property type="evidence" value="ECO:0007669"/>
    <property type="project" value="UniProtKB-KW"/>
</dbReference>
<comment type="catalytic activity">
    <reaction evidence="14">
        <text>[GlcNAc-(1-&gt;4)-Mur2Ac(oyl-L-Ala-gamma-D-Glu-L-Lys-D-Ala-D-Ala)](n)-di-trans,octa-cis-undecaprenyl diphosphate + beta-D-GlcNAc-(1-&gt;4)-Mur2Ac(oyl-L-Ala-gamma-D-Glu-L-Lys-D-Ala-D-Ala)-di-trans,octa-cis-undecaprenyl diphosphate = [GlcNAc-(1-&gt;4)-Mur2Ac(oyl-L-Ala-gamma-D-Glu-L-Lys-D-Ala-D-Ala)](n+1)-di-trans,octa-cis-undecaprenyl diphosphate + di-trans,octa-cis-undecaprenyl diphosphate + H(+)</text>
        <dbReference type="Rhea" id="RHEA:23708"/>
        <dbReference type="Rhea" id="RHEA-COMP:9602"/>
        <dbReference type="Rhea" id="RHEA-COMP:9603"/>
        <dbReference type="ChEBI" id="CHEBI:15378"/>
        <dbReference type="ChEBI" id="CHEBI:58405"/>
        <dbReference type="ChEBI" id="CHEBI:60033"/>
        <dbReference type="ChEBI" id="CHEBI:78435"/>
        <dbReference type="EC" id="2.4.99.28"/>
    </reaction>
</comment>
<evidence type="ECO:0000256" key="2">
    <source>
        <dbReference type="ARBA" id="ARBA00007090"/>
    </source>
</evidence>
<dbReference type="GO" id="GO:0009002">
    <property type="term" value="F:serine-type D-Ala-D-Ala carboxypeptidase activity"/>
    <property type="evidence" value="ECO:0007669"/>
    <property type="project" value="UniProtKB-EC"/>
</dbReference>
<dbReference type="AlphaFoldDB" id="A0A8S8XEL8"/>
<feature type="region of interest" description="Disordered" evidence="15">
    <location>
        <begin position="1"/>
        <end position="50"/>
    </location>
</feature>
<feature type="transmembrane region" description="Helical" evidence="16">
    <location>
        <begin position="63"/>
        <end position="88"/>
    </location>
</feature>
<proteinExistence type="inferred from homology"/>
<evidence type="ECO:0000256" key="1">
    <source>
        <dbReference type="ARBA" id="ARBA00004752"/>
    </source>
</evidence>
<dbReference type="Pfam" id="PF00905">
    <property type="entry name" value="Transpeptidase"/>
    <property type="match status" value="1"/>
</dbReference>
<dbReference type="InterPro" id="IPR012338">
    <property type="entry name" value="Beta-lactam/transpept-like"/>
</dbReference>
<keyword evidence="16" id="KW-1133">Transmembrane helix</keyword>
<keyword evidence="11" id="KW-0511">Multifunctional enzyme</keyword>
<evidence type="ECO:0000256" key="6">
    <source>
        <dbReference type="ARBA" id="ARBA00022676"/>
    </source>
</evidence>
<feature type="compositionally biased region" description="Basic and acidic residues" evidence="15">
    <location>
        <begin position="644"/>
        <end position="656"/>
    </location>
</feature>
<evidence type="ECO:0000256" key="15">
    <source>
        <dbReference type="SAM" id="MobiDB-lite"/>
    </source>
</evidence>
<dbReference type="RefSeq" id="WP_420243459.1">
    <property type="nucleotide sequence ID" value="NZ_BOPV01000001.1"/>
</dbReference>
<dbReference type="InterPro" id="IPR023346">
    <property type="entry name" value="Lysozyme-like_dom_sf"/>
</dbReference>
<evidence type="ECO:0000256" key="4">
    <source>
        <dbReference type="ARBA" id="ARBA00022645"/>
    </source>
</evidence>
<keyword evidence="6" id="KW-0328">Glycosyltransferase</keyword>
<dbReference type="FunFam" id="1.10.3810.10:FF:000001">
    <property type="entry name" value="Penicillin-binding protein 1A"/>
    <property type="match status" value="1"/>
</dbReference>
<evidence type="ECO:0000256" key="10">
    <source>
        <dbReference type="ARBA" id="ARBA00022984"/>
    </source>
</evidence>
<keyword evidence="12" id="KW-0961">Cell wall biogenesis/degradation</keyword>
<organism evidence="19 20">
    <name type="scientific">Roseiterribacter gracilis</name>
    <dbReference type="NCBI Taxonomy" id="2812848"/>
    <lineage>
        <taxon>Bacteria</taxon>
        <taxon>Pseudomonadati</taxon>
        <taxon>Pseudomonadota</taxon>
        <taxon>Alphaproteobacteria</taxon>
        <taxon>Rhodospirillales</taxon>
        <taxon>Roseiterribacteraceae</taxon>
        <taxon>Roseiterribacter</taxon>
    </lineage>
</organism>
<dbReference type="Gene3D" id="1.10.3810.10">
    <property type="entry name" value="Biosynthetic peptidoglycan transglycosylase-like"/>
    <property type="match status" value="1"/>
</dbReference>
<keyword evidence="10" id="KW-0573">Peptidoglycan synthesis</keyword>
<dbReference type="GO" id="GO:0008360">
    <property type="term" value="P:regulation of cell shape"/>
    <property type="evidence" value="ECO:0007669"/>
    <property type="project" value="UniProtKB-KW"/>
</dbReference>
<dbReference type="PANTHER" id="PTHR32282:SF33">
    <property type="entry name" value="PEPTIDOGLYCAN GLYCOSYLTRANSFERASE"/>
    <property type="match status" value="1"/>
</dbReference>
<comment type="catalytic activity">
    <reaction evidence="13">
        <text>Preferential cleavage: (Ac)2-L-Lys-D-Ala-|-D-Ala. Also transpeptidation of peptidyl-alanyl moieties that are N-acyl substituents of D-alanine.</text>
        <dbReference type="EC" id="3.4.16.4"/>
    </reaction>
</comment>
<evidence type="ECO:0000313" key="19">
    <source>
        <dbReference type="EMBL" id="GIL40359.1"/>
    </source>
</evidence>
<keyword evidence="20" id="KW-1185">Reference proteome</keyword>
<gene>
    <name evidence="19" type="primary">pbpC</name>
    <name evidence="19" type="ORF">TMPK1_25960</name>
</gene>
<comment type="similarity">
    <text evidence="3">In the N-terminal section; belongs to the glycosyltransferase 51 family.</text>
</comment>
<evidence type="ECO:0000259" key="17">
    <source>
        <dbReference type="Pfam" id="PF00905"/>
    </source>
</evidence>
<evidence type="ECO:0000256" key="13">
    <source>
        <dbReference type="ARBA" id="ARBA00034000"/>
    </source>
</evidence>
<feature type="domain" description="Penicillin-binding protein transpeptidase" evidence="17">
    <location>
        <begin position="374"/>
        <end position="603"/>
    </location>
</feature>
<evidence type="ECO:0000256" key="9">
    <source>
        <dbReference type="ARBA" id="ARBA00022960"/>
    </source>
</evidence>
<comment type="caution">
    <text evidence="19">The sequence shown here is derived from an EMBL/GenBank/DDBJ whole genome shotgun (WGS) entry which is preliminary data.</text>
</comment>
<evidence type="ECO:0000256" key="7">
    <source>
        <dbReference type="ARBA" id="ARBA00022679"/>
    </source>
</evidence>
<dbReference type="InterPro" id="IPR050396">
    <property type="entry name" value="Glycosyltr_51/Transpeptidase"/>
</dbReference>
<feature type="region of interest" description="Disordered" evidence="15">
    <location>
        <begin position="644"/>
        <end position="680"/>
    </location>
</feature>
<dbReference type="Gene3D" id="3.40.710.10">
    <property type="entry name" value="DD-peptidase/beta-lactamase superfamily"/>
    <property type="match status" value="1"/>
</dbReference>
<evidence type="ECO:0000256" key="11">
    <source>
        <dbReference type="ARBA" id="ARBA00023268"/>
    </source>
</evidence>
<dbReference type="NCBIfam" id="TIGR02074">
    <property type="entry name" value="PBP_1a_fam"/>
    <property type="match status" value="1"/>
</dbReference>
<feature type="compositionally biased region" description="Basic and acidic residues" evidence="15">
    <location>
        <begin position="1"/>
        <end position="21"/>
    </location>
</feature>
<dbReference type="InterPro" id="IPR001460">
    <property type="entry name" value="PCN-bd_Tpept"/>
</dbReference>
<comment type="similarity">
    <text evidence="2">In the C-terminal section; belongs to the transpeptidase family.</text>
</comment>
<dbReference type="Proteomes" id="UP000681075">
    <property type="component" value="Unassembled WGS sequence"/>
</dbReference>
<sequence>MSRELRGVRLTDKLPDDETPKKPAKPRAPKRGGGGGGGGRGNGGNRAGGGGNWWSRRHPYVRLLLKATAIAAIWGFIVVGVVVAYLAAGLPDVRQAVELKRRPAITLIAADGSLIARVGDFYGQTVAASELPAYVPEAIIAIEDRRFRYHWGVDPIGLARAMYVNWRTGATVQGGSTLTQQLAKNMFLSPERTMKRKAQEALLALWLEHLYSKEQILTGYLNRVYLGAGAFGIDAASRTYFGKPASELTVREAAIIAGLLKAPSRYSPATNPDAAWTRAQIVLAAMRAQGKITDKQFADATAPNQPIAQKKPGVGDGVRYFADWVVERLTGYIGTVEQDVTITTTLDGAMQRAAEQRLAATLDGPGVKAHVTQGAIVAMAPDGAVKALVGGRDYQESQFNRATQAMRQPGSTFKPLVYLAALEAGLRPDTLVDDSPIRIGSWAPANYEPGFKGMVPAREALAESINTAAVRVLDYAGIERVRKLSKRLGLSETLQPDLSLALGTSEVTLLDLASVYAVFANGGDVATPYAILEVKDRNGTVLYKRQASPAEQVVQPWFIDDINLMMAGVIDHGTGKSAKIGRPAAGKTGTTNDYRNAWFMGFTGDLVCGVWLGNDDNSPMKRITGGSLPAATWKAFMLDALKDKPSRAPPGFERRSPSPQAPNAEARVASTVSAPAPKQEEGIGGLLKKLFGG</sequence>
<dbReference type="GO" id="GO:0071555">
    <property type="term" value="P:cell wall organization"/>
    <property type="evidence" value="ECO:0007669"/>
    <property type="project" value="UniProtKB-KW"/>
</dbReference>